<comment type="caution">
    <text evidence="9">The sequence shown here is derived from an EMBL/GenBank/DDBJ whole genome shotgun (WGS) entry which is preliminary data.</text>
</comment>
<evidence type="ECO:0000313" key="9">
    <source>
        <dbReference type="EMBL" id="GEA43249.1"/>
    </source>
</evidence>
<dbReference type="Pfam" id="PF00924">
    <property type="entry name" value="MS_channel_2nd"/>
    <property type="match status" value="1"/>
</dbReference>
<dbReference type="SUPFAM" id="SSF50182">
    <property type="entry name" value="Sm-like ribonucleoproteins"/>
    <property type="match status" value="1"/>
</dbReference>
<dbReference type="PANTHER" id="PTHR30460">
    <property type="entry name" value="MODERATE CONDUCTANCE MECHANOSENSITIVE CHANNEL YBIO"/>
    <property type="match status" value="1"/>
</dbReference>
<protein>
    <recommendedName>
        <fullName evidence="8">Mechanosensitive ion channel MscS domain-containing protein</fullName>
    </recommendedName>
</protein>
<dbReference type="Gene3D" id="2.30.30.60">
    <property type="match status" value="1"/>
</dbReference>
<dbReference type="InterPro" id="IPR045276">
    <property type="entry name" value="YbiO_bact"/>
</dbReference>
<evidence type="ECO:0000259" key="8">
    <source>
        <dbReference type="Pfam" id="PF00924"/>
    </source>
</evidence>
<name>A0ABC9ZM12_CORST</name>
<dbReference type="GO" id="GO:0005886">
    <property type="term" value="C:plasma membrane"/>
    <property type="evidence" value="ECO:0007669"/>
    <property type="project" value="UniProtKB-SubCell"/>
</dbReference>
<dbReference type="Gene3D" id="1.10.287.1260">
    <property type="match status" value="1"/>
</dbReference>
<dbReference type="InterPro" id="IPR006685">
    <property type="entry name" value="MscS_channel_2nd"/>
</dbReference>
<accession>A0ABC9ZM12</accession>
<feature type="region of interest" description="Disordered" evidence="6">
    <location>
        <begin position="449"/>
        <end position="562"/>
    </location>
</feature>
<gene>
    <name evidence="9" type="ORF">Cst04h_14190</name>
</gene>
<evidence type="ECO:0000313" key="10">
    <source>
        <dbReference type="Proteomes" id="UP000315234"/>
    </source>
</evidence>
<keyword evidence="4 7" id="KW-1133">Transmembrane helix</keyword>
<evidence type="ECO:0000256" key="4">
    <source>
        <dbReference type="ARBA" id="ARBA00022989"/>
    </source>
</evidence>
<dbReference type="PANTHER" id="PTHR30460:SF0">
    <property type="entry name" value="MODERATE CONDUCTANCE MECHANOSENSITIVE CHANNEL YBIO"/>
    <property type="match status" value="1"/>
</dbReference>
<feature type="compositionally biased region" description="Basic and acidic residues" evidence="6">
    <location>
        <begin position="351"/>
        <end position="365"/>
    </location>
</feature>
<keyword evidence="5 7" id="KW-0472">Membrane</keyword>
<feature type="compositionally biased region" description="Low complexity" evidence="6">
    <location>
        <begin position="325"/>
        <end position="340"/>
    </location>
</feature>
<feature type="transmembrane region" description="Helical" evidence="7">
    <location>
        <begin position="90"/>
        <end position="109"/>
    </location>
</feature>
<evidence type="ECO:0000256" key="2">
    <source>
        <dbReference type="ARBA" id="ARBA00022475"/>
    </source>
</evidence>
<dbReference type="InterPro" id="IPR010920">
    <property type="entry name" value="LSM_dom_sf"/>
</dbReference>
<comment type="subcellular location">
    <subcellularLocation>
        <location evidence="1">Cell membrane</location>
    </subcellularLocation>
</comment>
<organism evidence="9 10">
    <name type="scientific">Corynebacterium striatum</name>
    <dbReference type="NCBI Taxonomy" id="43770"/>
    <lineage>
        <taxon>Bacteria</taxon>
        <taxon>Bacillati</taxon>
        <taxon>Actinomycetota</taxon>
        <taxon>Actinomycetes</taxon>
        <taxon>Mycobacteriales</taxon>
        <taxon>Corynebacteriaceae</taxon>
        <taxon>Corynebacterium</taxon>
    </lineage>
</organism>
<feature type="transmembrane region" description="Helical" evidence="7">
    <location>
        <begin position="22"/>
        <end position="40"/>
    </location>
</feature>
<feature type="domain" description="Mechanosensitive ion channel MscS" evidence="8">
    <location>
        <begin position="112"/>
        <end position="178"/>
    </location>
</feature>
<feature type="compositionally biased region" description="Basic and acidic residues" evidence="6">
    <location>
        <begin position="503"/>
        <end position="518"/>
    </location>
</feature>
<dbReference type="InterPro" id="IPR023408">
    <property type="entry name" value="MscS_beta-dom_sf"/>
</dbReference>
<keyword evidence="3 7" id="KW-0812">Transmembrane</keyword>
<keyword evidence="2" id="KW-1003">Cell membrane</keyword>
<proteinExistence type="predicted"/>
<evidence type="ECO:0000256" key="5">
    <source>
        <dbReference type="ARBA" id="ARBA00023136"/>
    </source>
</evidence>
<reference evidence="9 10" key="1">
    <citation type="submission" date="2019-06" db="EMBL/GenBank/DDBJ databases">
        <title>Draft genome sequence of Corynebacterium striatum NBRC 15291.</title>
        <authorList>
            <person name="Miura T."/>
            <person name="Furukawa M."/>
            <person name="Shimamura M."/>
            <person name="Ohyama Y."/>
            <person name="Yamazoe A."/>
            <person name="Kawasaki H."/>
        </authorList>
    </citation>
    <scope>NUCLEOTIDE SEQUENCE [LARGE SCALE GENOMIC DNA]</scope>
    <source>
        <strain evidence="9 10">NBRC 15291</strain>
    </source>
</reference>
<evidence type="ECO:0000256" key="7">
    <source>
        <dbReference type="SAM" id="Phobius"/>
    </source>
</evidence>
<dbReference type="EMBL" id="BJLD01000002">
    <property type="protein sequence ID" value="GEA43249.1"/>
    <property type="molecule type" value="Genomic_DNA"/>
</dbReference>
<sequence>MEYMNLISYFFIRLWQVGIDHVLPLLALLLLGMLVPRLGRLAIRVLESRLDESEESTKARLALGGALVYVLQAVAYFLLVLAALSNLGVPALGAAIPATVVSAALGFGAQKIIGDFLAGFFILSEKQFGVGDYVSFDGATGVEGTVVALTLRTTKVRTPTGEVVMVPNGSAGVVTNYSQDWSRAVVDLAVPLHEGETLEEITTRVRSISEQAIQDPTIADDVAGELEILSATGIVEPTVAGQPWQVKYRVLVQVNPSRQWAVERAIRSALLSAFWDHYNLPADAAGAVPFPMDRITGAASPDTDAPGGAKPSAQQPVRAEDPEESAAAAMAASESASNNATKSFSNAGDSAHLETDAVESKDHGPGRPATADADPDLEDADAHTSIWRQDAPSGKFRRLWTLGGRVRSSTTGLLVGLLVTGLLLFASWNPEDAGTGWLNPAYWTERKAPATTSAPVPTAEPEVSATESPGADNVTEESADAYAPSSEPNDANSDGAAADENSDDSKKNSDERRVREDTLGGQESTAPAAPTPQDTAGATPGDDAGATDTPAGEETEQPSVAN</sequence>
<feature type="compositionally biased region" description="Low complexity" evidence="6">
    <location>
        <begin position="449"/>
        <end position="461"/>
    </location>
</feature>
<dbReference type="Proteomes" id="UP000315234">
    <property type="component" value="Unassembled WGS sequence"/>
</dbReference>
<evidence type="ECO:0000256" key="3">
    <source>
        <dbReference type="ARBA" id="ARBA00022692"/>
    </source>
</evidence>
<feature type="transmembrane region" description="Helical" evidence="7">
    <location>
        <begin position="61"/>
        <end position="84"/>
    </location>
</feature>
<evidence type="ECO:0000256" key="6">
    <source>
        <dbReference type="SAM" id="MobiDB-lite"/>
    </source>
</evidence>
<dbReference type="AlphaFoldDB" id="A0ABC9ZM12"/>
<feature type="region of interest" description="Disordered" evidence="6">
    <location>
        <begin position="293"/>
        <end position="377"/>
    </location>
</feature>
<evidence type="ECO:0000256" key="1">
    <source>
        <dbReference type="ARBA" id="ARBA00004236"/>
    </source>
</evidence>
<feature type="compositionally biased region" description="Low complexity" evidence="6">
    <location>
        <begin position="525"/>
        <end position="550"/>
    </location>
</feature>